<comment type="caution">
    <text evidence="1">The sequence shown here is derived from an EMBL/GenBank/DDBJ whole genome shotgun (WGS) entry which is preliminary data.</text>
</comment>
<organism evidence="1 2">
    <name type="scientific">Mucilaginibacter boryungensis</name>
    <dbReference type="NCBI Taxonomy" id="768480"/>
    <lineage>
        <taxon>Bacteria</taxon>
        <taxon>Pseudomonadati</taxon>
        <taxon>Bacteroidota</taxon>
        <taxon>Sphingobacteriia</taxon>
        <taxon>Sphingobacteriales</taxon>
        <taxon>Sphingobacteriaceae</taxon>
        <taxon>Mucilaginibacter</taxon>
    </lineage>
</organism>
<reference evidence="1 2" key="1">
    <citation type="submission" date="2020-10" db="EMBL/GenBank/DDBJ databases">
        <title>Mucilaginibacter mali sp. nov., isolated from rhizosphere soil of apple orchard.</title>
        <authorList>
            <person name="Lee J.-S."/>
            <person name="Kim H.S."/>
            <person name="Kim J.-S."/>
        </authorList>
    </citation>
    <scope>NUCLEOTIDE SEQUENCE [LARGE SCALE GENOMIC DNA]</scope>
    <source>
        <strain evidence="1 2">KCTC 23157</strain>
    </source>
</reference>
<dbReference type="Gene3D" id="3.90.550.10">
    <property type="entry name" value="Spore Coat Polysaccharide Biosynthesis Protein SpsA, Chain A"/>
    <property type="match status" value="1"/>
</dbReference>
<evidence type="ECO:0000313" key="2">
    <source>
        <dbReference type="Proteomes" id="UP000632774"/>
    </source>
</evidence>
<keyword evidence="1" id="KW-0808">Transferase</keyword>
<dbReference type="RefSeq" id="WP_194105376.1">
    <property type="nucleotide sequence ID" value="NZ_JADFFM010000001.1"/>
</dbReference>
<accession>A0ABR9XFF4</accession>
<sequence>MINFCTLFNTNYLAKGLALHQSLVDSCASFHLYMFAYDDETYQILSNSTLTNATIIPLFEIENELLLEVKKTRSTSEYCWTCKPFIVKYCFTEYKIPNCIYIDADTFFYNDASILLAEMGDCSVLITPHNYYSLYNQSSSSGIYCAQLIGFKNTKDGLTVLEWWMQACLRWCYSYYEDGKWADQKYLDSWPYMFNGVHICRNIGAGVAPWNLLNHPLSGNGKQLMVKDTPLIFYHFHDLLYLSNNTWCIGGYETPEHALTEIYQPYIKTLLSIDREIKKQHPEIDSLNTKDVNKINTLSGKYKLGMYVLGLKAASKQFITALLFSDRRRHYKNNYIRIE</sequence>
<proteinExistence type="predicted"/>
<dbReference type="SUPFAM" id="SSF53448">
    <property type="entry name" value="Nucleotide-diphospho-sugar transferases"/>
    <property type="match status" value="1"/>
</dbReference>
<name>A0ABR9XFF4_9SPHI</name>
<dbReference type="EMBL" id="JADFFM010000001">
    <property type="protein sequence ID" value="MBE9666001.1"/>
    <property type="molecule type" value="Genomic_DNA"/>
</dbReference>
<dbReference type="InterPro" id="IPR029044">
    <property type="entry name" value="Nucleotide-diphossugar_trans"/>
</dbReference>
<keyword evidence="2" id="KW-1185">Reference proteome</keyword>
<dbReference type="GO" id="GO:0016740">
    <property type="term" value="F:transferase activity"/>
    <property type="evidence" value="ECO:0007669"/>
    <property type="project" value="UniProtKB-KW"/>
</dbReference>
<evidence type="ECO:0000313" key="1">
    <source>
        <dbReference type="EMBL" id="MBE9666001.1"/>
    </source>
</evidence>
<gene>
    <name evidence="1" type="ORF">IRJ18_06480</name>
</gene>
<dbReference type="Proteomes" id="UP000632774">
    <property type="component" value="Unassembled WGS sequence"/>
</dbReference>
<protein>
    <submittedName>
        <fullName evidence="1">Glycosyl transferase</fullName>
    </submittedName>
</protein>